<feature type="compositionally biased region" description="Basic residues" evidence="6">
    <location>
        <begin position="678"/>
        <end position="696"/>
    </location>
</feature>
<feature type="compositionally biased region" description="Low complexity" evidence="6">
    <location>
        <begin position="663"/>
        <end position="676"/>
    </location>
</feature>
<evidence type="ECO:0000313" key="8">
    <source>
        <dbReference type="EMBL" id="KAA0710823.1"/>
    </source>
</evidence>
<keyword evidence="5" id="KW-0966">Cell projection</keyword>
<feature type="compositionally biased region" description="Basic residues" evidence="6">
    <location>
        <begin position="126"/>
        <end position="140"/>
    </location>
</feature>
<feature type="compositionally biased region" description="Basic and acidic residues" evidence="6">
    <location>
        <begin position="2245"/>
        <end position="2256"/>
    </location>
</feature>
<evidence type="ECO:0000256" key="5">
    <source>
        <dbReference type="ARBA" id="ARBA00023273"/>
    </source>
</evidence>
<keyword evidence="9" id="KW-1185">Reference proteome</keyword>
<feature type="compositionally biased region" description="Basic and acidic residues" evidence="6">
    <location>
        <begin position="796"/>
        <end position="812"/>
    </location>
</feature>
<dbReference type="GO" id="GO:0005930">
    <property type="term" value="C:axoneme"/>
    <property type="evidence" value="ECO:0007669"/>
    <property type="project" value="TreeGrafter"/>
</dbReference>
<sequence length="2292" mass="254043">MQRDTPGTFQADTQFKNEPHPPASSFSSGLTATAPAKRITFYKSGDSQFKGVKMAIHKRSFKCFDALLDDLSRKVPLPFGVRTITTPRGTHSIKHLEQLDDGGCYLCSDRCYVKPINIEAAGKRPTVWHHSHPPNARRKPSRPEDAPSGHQHRQPKRIVLVKNTDPAVRRSVLLSRRTARSLRFFMDEISELMQCNVKKLYTLEGCKIDSIQSLMQCPSVLVCAGREPFRPPLAENLRKLSDERLPGMGTRSLSSVCSEGHESKKNVNFGLETKKSIIHPRSDSSNRSTRFSLSSEKSYQNGLCMTPSQSACVSTCPYIKEMSVNDDIEKKVLVNKDGSLSVEMRVRFRLLSDETLQWSTEIKKSSTKLTDCSSANETAQRYLPAKAECSEPDSTSPSETEEVFATKLHKKHLKESLHQNCCNHFQEYDIWKNPMHKDPGICESLSSSGSSQKIKCEKTLMDRTHAIYRSSEEYTEHVVEKASCFQQTVEEGETRVEYCARSRCCSRGEVLALKSRRFCKDGCESKAKNKYCYSDIREPGTELSPAQHYQVTEDRAISAVSNSSKVLECLKDDQDDEYDDLPPSVSRASNWSQSDHVEGQSKCIHCCGCQWSPRSHLSPRPPSKVLSDAVRSLRFKKYKTTLAKTDGLVNTSVRTTSAISNVSSRSPACTSSSPASIRQRRAKKGARSIVSRHSRASCKSEGQIKNPTASDALEICNDGKVQEIGCISAMSVKTSVCSWCGESKGLRNPKETESQNAEKDGTSKDPPENLERSESAKSKHSDASAISNNSKLSNRIGHEKCPEVETSEERAKSSISTKSGSAKSTKSKPNWIIVDREPTPTSLSEAKSDSAMSNKSNPSFERQPLASGETKSFVKMCCELLETKATEHSSSADVQSDNEQVLCKTSMKSNSSSKHSHMLKKDSNDNLSTTESNEIVSSEMSNTSSASCKSDKSSHNLPETAVTSIPEKADDCETPKIASKSATCAMSHTSIKISTPDAPAAQEMKAEEDDKDMTQNALSVTSPSPRRCPSPSRSKSPRTKVKQGNSRETSGMSVNSKVSSLSQRSNKCQCHSSTGSHLGESKSKTQKEGVEDESERVLSRSSGKSHLSAQSNVNKVKSLCSQFDEPLSPTSTASVSLGLAEEHKCDDFDEQSTNDITEDAGCKLEVVNCVGVEKRPKTAVSVSSHISGKLHYCTCKTPLQTLSPVSAKKVKSADMKTSNSIRPSSALSSSSSHSKSPGRTKTVKEHDTTRVEMTETDKASNKQSSKHHSERTSRQTTPTRGCLASSKASERSEKSKKEISKKKSKYNGLNICGEDNNGKSDKRSVKDDASEPNSVVMSDISQKCTSVPQVKQNKYKASIINPDSSNAILSQALSAADLLREIIANAKSVSRESKSIASIKNIDKVEKIKDSKSEKKSRSKYRQVRNASGHNNEEPDSIMPSCLPNASPTEVVNDWLMNNPIDGPAYELDVEVTENTEIQGVKECSRDKSEAPGNITEVEEPHEEEIQMKNNITQTCDERPQVESSELDKQCPSSVQIMKVLLGPKLDRCRSLPEVSPVYGRKLSRSAQGLLDCLVNLQLIESDPTNEKHPKNHEVMNILQSLWLQEPSDDEPTNETKREDEFNLQSSFGVDVSSGSTGSVKSIMSGVVEKSETAHVKISPIPEQEASNKDKDEALMENGNTVATCKETSNISDPTTPDIAEQVQGSPENKDSLENTNIPAVEDVQSVENKDESNQTQQTSSNKSSGNDMRETTSSGTPPSLQRAPLAKRISQDPDTVWVLSLLKKLEKQFMLHYVDAMAEFKVKWDLDDSEMLNSMISELKEEVHKRIQSSITRELQKIQSRAGRGPRPPGNALSRESTIQTEQRRRRLRVMRNKSITFSRTEENFTASGTENSDQRSDDEYCPCDACMKRKMVSRVAQRAEVLSLAPVMMEFDLRKILQMKKGPVTPAERKVKDQNTAKGACTGQDKNLEVLREEVDLGNCDIRGCSNGGKDNEEANNKDNGQDVCEDVEIKDDEECDDNDDEEVEEKKAKGIQEDAEKDVNAKEEDDEKKVGEVVNVENSVDAENEKDMETDEETESHEVGKDPEDEAEETKNWEDQPKTDSESKSKKEDISKSNDDEQEQQIDMNDDGNQTESPEDEDEKDKEEDEDQPRISRVTVRQDLEKENNNYDSTEEAFTEDTEKDKSAEGSGVDPEMTRTSIESQHGSVENRTNQQAKLHDLQSFMESVESQGNSVVVIPKQPPNKKSEEIHGRDNQKNIINGGMTRQISHKIKNKTYRPKKLKDSEILMNGK</sequence>
<dbReference type="PANTHER" id="PTHR23005:SF3">
    <property type="entry name" value="RETINITIS PIGMENTOSA 1-LIKE 1 PROTEIN"/>
    <property type="match status" value="1"/>
</dbReference>
<evidence type="ECO:0000313" key="9">
    <source>
        <dbReference type="Proteomes" id="UP000324632"/>
    </source>
</evidence>
<feature type="region of interest" description="Disordered" evidence="6">
    <location>
        <begin position="1986"/>
        <end position="2214"/>
    </location>
</feature>
<evidence type="ECO:0000256" key="3">
    <source>
        <dbReference type="ARBA" id="ARBA00022490"/>
    </source>
</evidence>
<feature type="compositionally biased region" description="Low complexity" evidence="6">
    <location>
        <begin position="1218"/>
        <end position="1235"/>
    </location>
</feature>
<evidence type="ECO:0000256" key="2">
    <source>
        <dbReference type="ARBA" id="ARBA00004496"/>
    </source>
</evidence>
<dbReference type="Gene3D" id="3.10.20.230">
    <property type="entry name" value="Doublecortin domain"/>
    <property type="match status" value="2"/>
</dbReference>
<feature type="compositionally biased region" description="Polar residues" evidence="6">
    <location>
        <begin position="784"/>
        <end position="793"/>
    </location>
</feature>
<feature type="compositionally biased region" description="Low complexity" evidence="6">
    <location>
        <begin position="1022"/>
        <end position="1034"/>
    </location>
</feature>
<dbReference type="GO" id="GO:0060041">
    <property type="term" value="P:retina development in camera-type eye"/>
    <property type="evidence" value="ECO:0007669"/>
    <property type="project" value="TreeGrafter"/>
</dbReference>
<feature type="compositionally biased region" description="Polar residues" evidence="6">
    <location>
        <begin position="839"/>
        <end position="860"/>
    </location>
</feature>
<keyword evidence="3" id="KW-0963">Cytoplasm</keyword>
<feature type="region of interest" description="Disordered" evidence="6">
    <location>
        <begin position="663"/>
        <end position="704"/>
    </location>
</feature>
<feature type="region of interest" description="Disordered" evidence="6">
    <location>
        <begin position="1837"/>
        <end position="1867"/>
    </location>
</feature>
<feature type="compositionally biased region" description="Polar residues" evidence="6">
    <location>
        <begin position="1685"/>
        <end position="1695"/>
    </location>
</feature>
<dbReference type="Proteomes" id="UP000324632">
    <property type="component" value="Chromosome 15"/>
</dbReference>
<evidence type="ECO:0000256" key="4">
    <source>
        <dbReference type="ARBA" id="ARBA00022737"/>
    </source>
</evidence>
<dbReference type="CDD" id="cd17146">
    <property type="entry name" value="DCX1_RP1L1"/>
    <property type="match status" value="1"/>
</dbReference>
<feature type="compositionally biased region" description="Acidic residues" evidence="6">
    <location>
        <begin position="2063"/>
        <end position="2078"/>
    </location>
</feature>
<feature type="compositionally biased region" description="Basic and acidic residues" evidence="6">
    <location>
        <begin position="745"/>
        <end position="782"/>
    </location>
</feature>
<feature type="compositionally biased region" description="Low complexity" evidence="6">
    <location>
        <begin position="904"/>
        <end position="913"/>
    </location>
</feature>
<feature type="region of interest" description="Disordered" evidence="6">
    <location>
        <begin position="745"/>
        <end position="867"/>
    </location>
</feature>
<feature type="compositionally biased region" description="Low complexity" evidence="6">
    <location>
        <begin position="1734"/>
        <end position="1745"/>
    </location>
</feature>
<feature type="region of interest" description="Disordered" evidence="6">
    <location>
        <begin position="1204"/>
        <end position="1335"/>
    </location>
</feature>
<feature type="region of interest" description="Disordered" evidence="6">
    <location>
        <begin position="885"/>
        <end position="1111"/>
    </location>
</feature>
<feature type="compositionally biased region" description="Acidic residues" evidence="6">
    <location>
        <begin position="2136"/>
        <end position="2150"/>
    </location>
</feature>
<feature type="compositionally biased region" description="Low complexity" evidence="6">
    <location>
        <begin position="1626"/>
        <end position="1636"/>
    </location>
</feature>
<feature type="compositionally biased region" description="Polar residues" evidence="6">
    <location>
        <begin position="1099"/>
        <end position="1111"/>
    </location>
</feature>
<feature type="compositionally biased region" description="Basic and acidic residues" evidence="6">
    <location>
        <begin position="1992"/>
        <end position="2003"/>
    </location>
</feature>
<feature type="region of interest" description="Disordered" evidence="6">
    <location>
        <begin position="124"/>
        <end position="158"/>
    </location>
</feature>
<feature type="compositionally biased region" description="Polar residues" evidence="6">
    <location>
        <begin position="980"/>
        <end position="993"/>
    </location>
</feature>
<dbReference type="FunFam" id="3.10.20.230:FF:000006">
    <property type="entry name" value="Oxygen-regulated protein 1"/>
    <property type="match status" value="1"/>
</dbReference>
<evidence type="ECO:0000256" key="1">
    <source>
        <dbReference type="ARBA" id="ARBA00004316"/>
    </source>
</evidence>
<protein>
    <submittedName>
        <fullName evidence="8">Retinitis pigmentosa 1-like 1 protein</fullName>
    </submittedName>
</protein>
<feature type="compositionally biased region" description="Polar residues" evidence="6">
    <location>
        <begin position="2197"/>
        <end position="2214"/>
    </location>
</feature>
<name>A0A5A9NMZ9_9TELE</name>
<feature type="compositionally biased region" description="Basic and acidic residues" evidence="6">
    <location>
        <begin position="2092"/>
        <end position="2118"/>
    </location>
</feature>
<feature type="compositionally biased region" description="Basic and acidic residues" evidence="6">
    <location>
        <begin position="1242"/>
        <end position="1260"/>
    </location>
</feature>
<feature type="region of interest" description="Disordered" evidence="6">
    <location>
        <begin position="1607"/>
        <end position="1636"/>
    </location>
</feature>
<organism evidence="8 9">
    <name type="scientific">Triplophysa tibetana</name>
    <dbReference type="NCBI Taxonomy" id="1572043"/>
    <lineage>
        <taxon>Eukaryota</taxon>
        <taxon>Metazoa</taxon>
        <taxon>Chordata</taxon>
        <taxon>Craniata</taxon>
        <taxon>Vertebrata</taxon>
        <taxon>Euteleostomi</taxon>
        <taxon>Actinopterygii</taxon>
        <taxon>Neopterygii</taxon>
        <taxon>Teleostei</taxon>
        <taxon>Ostariophysi</taxon>
        <taxon>Cypriniformes</taxon>
        <taxon>Nemacheilidae</taxon>
        <taxon>Triplophysa</taxon>
    </lineage>
</organism>
<proteinExistence type="predicted"/>
<dbReference type="SUPFAM" id="SSF89837">
    <property type="entry name" value="Doublecortin (DC)"/>
    <property type="match status" value="2"/>
</dbReference>
<comment type="subcellular location">
    <subcellularLocation>
        <location evidence="1">Cell projection</location>
    </subcellularLocation>
    <subcellularLocation>
        <location evidence="2">Cytoplasm</location>
    </subcellularLocation>
</comment>
<dbReference type="InterPro" id="IPR036572">
    <property type="entry name" value="Doublecortin_dom_sf"/>
</dbReference>
<reference evidence="8 9" key="1">
    <citation type="journal article" date="2019" name="Mol. Ecol. Resour.">
        <title>Chromosome-level genome assembly of Triplophysa tibetana, a fish adapted to the harsh high-altitude environment of the Tibetan Plateau.</title>
        <authorList>
            <person name="Yang X."/>
            <person name="Liu H."/>
            <person name="Ma Z."/>
            <person name="Zou Y."/>
            <person name="Zou M."/>
            <person name="Mao Y."/>
            <person name="Li X."/>
            <person name="Wang H."/>
            <person name="Chen T."/>
            <person name="Wang W."/>
            <person name="Yang R."/>
        </authorList>
    </citation>
    <scope>NUCLEOTIDE SEQUENCE [LARGE SCALE GENOMIC DNA]</scope>
    <source>
        <strain evidence="8">TTIB1903HZAU</strain>
        <tissue evidence="8">Muscle</tissue>
    </source>
</reference>
<dbReference type="Pfam" id="PF03607">
    <property type="entry name" value="DCX"/>
    <property type="match status" value="2"/>
</dbReference>
<keyword evidence="4" id="KW-0677">Repeat</keyword>
<feature type="compositionally biased region" description="Acidic residues" evidence="6">
    <location>
        <begin position="2119"/>
        <end position="2129"/>
    </location>
</feature>
<dbReference type="EMBL" id="SOYY01000015">
    <property type="protein sequence ID" value="KAA0710823.1"/>
    <property type="molecule type" value="Genomic_DNA"/>
</dbReference>
<gene>
    <name evidence="8" type="ORF">E1301_Tti003070</name>
</gene>
<dbReference type="GO" id="GO:0042461">
    <property type="term" value="P:photoreceptor cell development"/>
    <property type="evidence" value="ECO:0007669"/>
    <property type="project" value="TreeGrafter"/>
</dbReference>
<feature type="compositionally biased region" description="Polar residues" evidence="6">
    <location>
        <begin position="1042"/>
        <end position="1076"/>
    </location>
</feature>
<feature type="region of interest" description="Disordered" evidence="6">
    <location>
        <begin position="1"/>
        <end position="29"/>
    </location>
</feature>
<feature type="domain" description="Doublecortin" evidence="7">
    <location>
        <begin position="37"/>
        <end position="119"/>
    </location>
</feature>
<evidence type="ECO:0000256" key="6">
    <source>
        <dbReference type="SAM" id="MobiDB-lite"/>
    </source>
</evidence>
<feature type="compositionally biased region" description="Low complexity" evidence="6">
    <location>
        <begin position="813"/>
        <end position="828"/>
    </location>
</feature>
<feature type="compositionally biased region" description="Basic and acidic residues" evidence="6">
    <location>
        <begin position="1316"/>
        <end position="1329"/>
    </location>
</feature>
<feature type="compositionally biased region" description="Polar residues" evidence="6">
    <location>
        <begin position="1"/>
        <end position="16"/>
    </location>
</feature>
<feature type="compositionally biased region" description="Polar residues" evidence="6">
    <location>
        <begin position="925"/>
        <end position="940"/>
    </location>
</feature>
<dbReference type="GO" id="GO:0035082">
    <property type="term" value="P:axoneme assembly"/>
    <property type="evidence" value="ECO:0007669"/>
    <property type="project" value="TreeGrafter"/>
</dbReference>
<feature type="compositionally biased region" description="Basic and acidic residues" evidence="6">
    <location>
        <begin position="2159"/>
        <end position="2168"/>
    </location>
</feature>
<dbReference type="InterPro" id="IPR003533">
    <property type="entry name" value="Doublecortin_dom"/>
</dbReference>
<comment type="caution">
    <text evidence="8">The sequence shown here is derived from an EMBL/GenBank/DDBJ whole genome shotgun (WGS) entry which is preliminary data.</text>
</comment>
<dbReference type="PANTHER" id="PTHR23005">
    <property type="entry name" value="RETINITIS PIGMENTOSA 1 PROTEIN"/>
    <property type="match status" value="1"/>
</dbReference>
<feature type="region of interest" description="Disordered" evidence="6">
    <location>
        <begin position="1685"/>
        <end position="1768"/>
    </location>
</feature>
<dbReference type="GO" id="GO:0035556">
    <property type="term" value="P:intracellular signal transduction"/>
    <property type="evidence" value="ECO:0007669"/>
    <property type="project" value="InterPro"/>
</dbReference>
<feature type="compositionally biased region" description="Polar residues" evidence="6">
    <location>
        <begin position="888"/>
        <end position="899"/>
    </location>
</feature>
<feature type="region of interest" description="Disordered" evidence="6">
    <location>
        <begin position="1409"/>
        <end position="1443"/>
    </location>
</feature>
<accession>A0A5A9NMZ9</accession>
<evidence type="ECO:0000259" key="7">
    <source>
        <dbReference type="PROSITE" id="PS50309"/>
    </source>
</evidence>
<feature type="compositionally biased region" description="Basic and acidic residues" evidence="6">
    <location>
        <begin position="2027"/>
        <end position="2054"/>
    </location>
</feature>
<feature type="region of interest" description="Disordered" evidence="6">
    <location>
        <begin position="2232"/>
        <end position="2263"/>
    </location>
</feature>
<feature type="compositionally biased region" description="Basic and acidic residues" evidence="6">
    <location>
        <begin position="1079"/>
        <end position="1089"/>
    </location>
</feature>
<feature type="domain" description="Doublecortin" evidence="7">
    <location>
        <begin position="156"/>
        <end position="231"/>
    </location>
</feature>
<dbReference type="SMART" id="SM00537">
    <property type="entry name" value="DCX"/>
    <property type="match status" value="2"/>
</dbReference>
<feature type="compositionally biased region" description="Basic and acidic residues" evidence="6">
    <location>
        <begin position="1288"/>
        <end position="1298"/>
    </location>
</feature>
<dbReference type="PROSITE" id="PS50309">
    <property type="entry name" value="DC"/>
    <property type="match status" value="2"/>
</dbReference>
<feature type="compositionally biased region" description="Acidic residues" evidence="6">
    <location>
        <begin position="2006"/>
        <end position="2026"/>
    </location>
</feature>
<feature type="region of interest" description="Disordered" evidence="6">
    <location>
        <begin position="1649"/>
        <end position="1670"/>
    </location>
</feature>